<dbReference type="GO" id="GO:0003677">
    <property type="term" value="F:DNA binding"/>
    <property type="evidence" value="ECO:0007669"/>
    <property type="project" value="InterPro"/>
</dbReference>
<keyword evidence="5" id="KW-1185">Reference proteome</keyword>
<dbReference type="PANTHER" id="PTHR37299:SF1">
    <property type="entry name" value="STAGE 0 SPORULATION PROTEIN A HOMOLOG"/>
    <property type="match status" value="1"/>
</dbReference>
<name>A0A1M6URF1_9FLAO</name>
<dbReference type="InterPro" id="IPR011006">
    <property type="entry name" value="CheY-like_superfamily"/>
</dbReference>
<protein>
    <submittedName>
        <fullName evidence="4">Two component transcriptional regulator, LytTR family</fullName>
    </submittedName>
</protein>
<dbReference type="RefSeq" id="WP_073291779.1">
    <property type="nucleotide sequence ID" value="NZ_FRAV01000007.1"/>
</dbReference>
<feature type="domain" description="HTH LytTR-type" evidence="3">
    <location>
        <begin position="127"/>
        <end position="226"/>
    </location>
</feature>
<dbReference type="Gene3D" id="3.40.50.2300">
    <property type="match status" value="1"/>
</dbReference>
<proteinExistence type="predicted"/>
<dbReference type="PROSITE" id="PS50110">
    <property type="entry name" value="RESPONSE_REGULATORY"/>
    <property type="match status" value="1"/>
</dbReference>
<dbReference type="PROSITE" id="PS50930">
    <property type="entry name" value="HTH_LYTTR"/>
    <property type="match status" value="1"/>
</dbReference>
<accession>A0A1M6URF1</accession>
<dbReference type="InterPro" id="IPR007492">
    <property type="entry name" value="LytTR_DNA-bd_dom"/>
</dbReference>
<evidence type="ECO:0000313" key="4">
    <source>
        <dbReference type="EMBL" id="SHK71750.1"/>
    </source>
</evidence>
<evidence type="ECO:0000259" key="2">
    <source>
        <dbReference type="PROSITE" id="PS50110"/>
    </source>
</evidence>
<organism evidence="4 5">
    <name type="scientific">Chryseobacterium polytrichastri</name>
    <dbReference type="NCBI Taxonomy" id="1302687"/>
    <lineage>
        <taxon>Bacteria</taxon>
        <taxon>Pseudomonadati</taxon>
        <taxon>Bacteroidota</taxon>
        <taxon>Flavobacteriia</taxon>
        <taxon>Flavobacteriales</taxon>
        <taxon>Weeksellaceae</taxon>
        <taxon>Chryseobacterium group</taxon>
        <taxon>Chryseobacterium</taxon>
    </lineage>
</organism>
<dbReference type="STRING" id="1302687.SAMN05444267_100718"/>
<evidence type="ECO:0000259" key="3">
    <source>
        <dbReference type="PROSITE" id="PS50930"/>
    </source>
</evidence>
<dbReference type="InterPro" id="IPR046947">
    <property type="entry name" value="LytR-like"/>
</dbReference>
<dbReference type="SMART" id="SM00850">
    <property type="entry name" value="LytTR"/>
    <property type="match status" value="1"/>
</dbReference>
<dbReference type="Gene3D" id="2.40.50.1020">
    <property type="entry name" value="LytTr DNA-binding domain"/>
    <property type="match status" value="1"/>
</dbReference>
<dbReference type="EMBL" id="FRAV01000007">
    <property type="protein sequence ID" value="SHK71750.1"/>
    <property type="molecule type" value="Genomic_DNA"/>
</dbReference>
<sequence length="234" mass="26928">MINCIIVEDEPLAVTLLENHIAKFETALKVVGKAANAMEAYHLIQTKNVDLMFLDIQMPHLNGIDFLKSLHHKPKTIFTTAYRDFAIEGFELEAVDYLLKPITFDRFFKAIERVLRNITLHSENDFIMIKTDGMHRKVSLSEIIYFESQGNDIKILLINNESLISKSKITELESLLSTKGFIRIHRSFMINSHYITAFNSNEVLLGVHHIPVGRSYKNEFEAFMKLISKNSINL</sequence>
<dbReference type="InterPro" id="IPR001789">
    <property type="entry name" value="Sig_transdc_resp-reg_receiver"/>
</dbReference>
<feature type="domain" description="Response regulatory" evidence="2">
    <location>
        <begin position="3"/>
        <end position="115"/>
    </location>
</feature>
<gene>
    <name evidence="4" type="ORF">SAMN05444267_100718</name>
</gene>
<dbReference type="Pfam" id="PF04397">
    <property type="entry name" value="LytTR"/>
    <property type="match status" value="1"/>
</dbReference>
<reference evidence="5" key="1">
    <citation type="submission" date="2016-11" db="EMBL/GenBank/DDBJ databases">
        <authorList>
            <person name="Varghese N."/>
            <person name="Submissions S."/>
        </authorList>
    </citation>
    <scope>NUCLEOTIDE SEQUENCE [LARGE SCALE GENOMIC DNA]</scope>
    <source>
        <strain evidence="5">DSM 26899</strain>
    </source>
</reference>
<evidence type="ECO:0000256" key="1">
    <source>
        <dbReference type="PROSITE-ProRule" id="PRU00169"/>
    </source>
</evidence>
<dbReference type="OrthoDB" id="2168082at2"/>
<dbReference type="Pfam" id="PF00072">
    <property type="entry name" value="Response_reg"/>
    <property type="match status" value="1"/>
</dbReference>
<feature type="modified residue" description="4-aspartylphosphate" evidence="1">
    <location>
        <position position="55"/>
    </location>
</feature>
<dbReference type="SMART" id="SM00448">
    <property type="entry name" value="REC"/>
    <property type="match status" value="1"/>
</dbReference>
<dbReference type="AlphaFoldDB" id="A0A1M6URF1"/>
<dbReference type="PANTHER" id="PTHR37299">
    <property type="entry name" value="TRANSCRIPTIONAL REGULATOR-RELATED"/>
    <property type="match status" value="1"/>
</dbReference>
<dbReference type="SUPFAM" id="SSF52172">
    <property type="entry name" value="CheY-like"/>
    <property type="match status" value="1"/>
</dbReference>
<dbReference type="GO" id="GO:0000156">
    <property type="term" value="F:phosphorelay response regulator activity"/>
    <property type="evidence" value="ECO:0007669"/>
    <property type="project" value="InterPro"/>
</dbReference>
<dbReference type="Proteomes" id="UP000184364">
    <property type="component" value="Unassembled WGS sequence"/>
</dbReference>
<keyword evidence="1" id="KW-0597">Phosphoprotein</keyword>
<evidence type="ECO:0000313" key="5">
    <source>
        <dbReference type="Proteomes" id="UP000184364"/>
    </source>
</evidence>